<proteinExistence type="predicted"/>
<evidence type="ECO:0000313" key="3">
    <source>
        <dbReference type="EMBL" id="GAA4483231.1"/>
    </source>
</evidence>
<comment type="caution">
    <text evidence="3">The sequence shown here is derived from an EMBL/GenBank/DDBJ whole genome shotgun (WGS) entry which is preliminary data.</text>
</comment>
<dbReference type="InterPro" id="IPR032407">
    <property type="entry name" value="MHB"/>
</dbReference>
<dbReference type="InterPro" id="IPR038378">
    <property type="entry name" value="MHB_sf"/>
</dbReference>
<dbReference type="Gene3D" id="1.20.20.20">
    <property type="entry name" value="Haemophore, haem-binding domain"/>
    <property type="match status" value="1"/>
</dbReference>
<gene>
    <name evidence="3" type="ORF">GCM10023094_34560</name>
</gene>
<evidence type="ECO:0000259" key="2">
    <source>
        <dbReference type="Pfam" id="PF16525"/>
    </source>
</evidence>
<accession>A0ABP8PAY8</accession>
<sequence>MTVFDRPSSFRRANLLAVAIGLCAIATVSTPAVAIADTPDPAVQCSPQARAQAVADSAPKVAAYLNEHPDVAAELAKAASLPRDQRKAELQAFRTAHPQEVKDLAAARSAIHNYRKACHGR</sequence>
<keyword evidence="1" id="KW-0732">Signal</keyword>
<dbReference type="EMBL" id="BAABFB010000051">
    <property type="protein sequence ID" value="GAA4483231.1"/>
    <property type="molecule type" value="Genomic_DNA"/>
</dbReference>
<feature type="chain" id="PRO_5046498289" description="Haemophore haem-binding domain-containing protein" evidence="1">
    <location>
        <begin position="35"/>
        <end position="121"/>
    </location>
</feature>
<dbReference type="NCBIfam" id="TIGR04529">
    <property type="entry name" value="MTB_hemophore"/>
    <property type="match status" value="1"/>
</dbReference>
<keyword evidence="4" id="KW-1185">Reference proteome</keyword>
<evidence type="ECO:0000256" key="1">
    <source>
        <dbReference type="SAM" id="SignalP"/>
    </source>
</evidence>
<feature type="domain" description="Haemophore haem-binding" evidence="2">
    <location>
        <begin position="44"/>
        <end position="119"/>
    </location>
</feature>
<reference evidence="4" key="1">
    <citation type="journal article" date="2019" name="Int. J. Syst. Evol. Microbiol.">
        <title>The Global Catalogue of Microorganisms (GCM) 10K type strain sequencing project: providing services to taxonomists for standard genome sequencing and annotation.</title>
        <authorList>
            <consortium name="The Broad Institute Genomics Platform"/>
            <consortium name="The Broad Institute Genome Sequencing Center for Infectious Disease"/>
            <person name="Wu L."/>
            <person name="Ma J."/>
        </authorList>
    </citation>
    <scope>NUCLEOTIDE SEQUENCE [LARGE SCALE GENOMIC DNA]</scope>
    <source>
        <strain evidence="4">JCM 32206</strain>
    </source>
</reference>
<evidence type="ECO:0000313" key="4">
    <source>
        <dbReference type="Proteomes" id="UP001501183"/>
    </source>
</evidence>
<name>A0ABP8PAY8_9NOCA</name>
<organism evidence="3 4">
    <name type="scientific">Rhodococcus olei</name>
    <dbReference type="NCBI Taxonomy" id="2161675"/>
    <lineage>
        <taxon>Bacteria</taxon>
        <taxon>Bacillati</taxon>
        <taxon>Actinomycetota</taxon>
        <taxon>Actinomycetes</taxon>
        <taxon>Mycobacteriales</taxon>
        <taxon>Nocardiaceae</taxon>
        <taxon>Rhodococcus</taxon>
    </lineage>
</organism>
<feature type="signal peptide" evidence="1">
    <location>
        <begin position="1"/>
        <end position="34"/>
    </location>
</feature>
<protein>
    <recommendedName>
        <fullName evidence="2">Haemophore haem-binding domain-containing protein</fullName>
    </recommendedName>
</protein>
<dbReference type="Pfam" id="PF16525">
    <property type="entry name" value="MHB"/>
    <property type="match status" value="1"/>
</dbReference>
<dbReference type="Proteomes" id="UP001501183">
    <property type="component" value="Unassembled WGS sequence"/>
</dbReference>
<dbReference type="RefSeq" id="WP_345347574.1">
    <property type="nucleotide sequence ID" value="NZ_BAABFB010000051.1"/>
</dbReference>